<evidence type="ECO:0000256" key="1">
    <source>
        <dbReference type="ARBA" id="ARBA00022679"/>
    </source>
</evidence>
<dbReference type="PANTHER" id="PTHR23063:SF52">
    <property type="entry name" value="LYSOPHOSPHATIDYLCHOLINE ACYLTRANSFERASE"/>
    <property type="match status" value="1"/>
</dbReference>
<protein>
    <recommendedName>
        <fullName evidence="8">EF-hand domain-containing protein</fullName>
    </recommendedName>
</protein>
<dbReference type="PANTHER" id="PTHR23063">
    <property type="entry name" value="PHOSPHOLIPID ACYLTRANSFERASE"/>
    <property type="match status" value="1"/>
</dbReference>
<evidence type="ECO:0000256" key="6">
    <source>
        <dbReference type="ARBA" id="ARBA00023136"/>
    </source>
</evidence>
<keyword evidence="2" id="KW-0812">Transmembrane</keyword>
<accession>A0ABN9V174</accession>
<evidence type="ECO:0000256" key="7">
    <source>
        <dbReference type="ARBA" id="ARBA00023315"/>
    </source>
</evidence>
<keyword evidence="1" id="KW-0808">Transferase</keyword>
<dbReference type="Gene3D" id="1.10.238.10">
    <property type="entry name" value="EF-hand"/>
    <property type="match status" value="1"/>
</dbReference>
<dbReference type="PROSITE" id="PS50222">
    <property type="entry name" value="EF_HAND_2"/>
    <property type="match status" value="2"/>
</dbReference>
<evidence type="ECO:0000256" key="2">
    <source>
        <dbReference type="ARBA" id="ARBA00022692"/>
    </source>
</evidence>
<keyword evidence="6" id="KW-0472">Membrane</keyword>
<organism evidence="9 10">
    <name type="scientific">Prorocentrum cordatum</name>
    <dbReference type="NCBI Taxonomy" id="2364126"/>
    <lineage>
        <taxon>Eukaryota</taxon>
        <taxon>Sar</taxon>
        <taxon>Alveolata</taxon>
        <taxon>Dinophyceae</taxon>
        <taxon>Prorocentrales</taxon>
        <taxon>Prorocentraceae</taxon>
        <taxon>Prorocentrum</taxon>
    </lineage>
</organism>
<dbReference type="SUPFAM" id="SSF47473">
    <property type="entry name" value="EF-hand"/>
    <property type="match status" value="1"/>
</dbReference>
<keyword evidence="4" id="KW-1133">Transmembrane helix</keyword>
<evidence type="ECO:0000259" key="8">
    <source>
        <dbReference type="PROSITE" id="PS50222"/>
    </source>
</evidence>
<evidence type="ECO:0000313" key="10">
    <source>
        <dbReference type="Proteomes" id="UP001189429"/>
    </source>
</evidence>
<keyword evidence="3" id="KW-0106">Calcium</keyword>
<name>A0ABN9V174_9DINO</name>
<feature type="domain" description="EF-hand" evidence="8">
    <location>
        <begin position="118"/>
        <end position="144"/>
    </location>
</feature>
<evidence type="ECO:0000256" key="5">
    <source>
        <dbReference type="ARBA" id="ARBA00023098"/>
    </source>
</evidence>
<sequence>MEKMLEVEILPPYVPSAAEQEDPVLYANNVRAEMAKAMGVECTNHSYDDAKMFQEACNLGIAPEAMDFEVHDMRQKLLVDVDHMTSCMKDFKAKDVNGDGLIDRREFVQGYRKLGHLFDFIDTDGSGTISYIELVAGLAALSGKASNKTRAKLAFHSLDQDDSGQVQGKTDGTSWGPMAAETFVAFSETPLGKRVVEVELNRLMGATKEF</sequence>
<proteinExistence type="predicted"/>
<dbReference type="SMART" id="SM00054">
    <property type="entry name" value="EFh"/>
    <property type="match status" value="2"/>
</dbReference>
<dbReference type="Pfam" id="PF13202">
    <property type="entry name" value="EF-hand_5"/>
    <property type="match status" value="2"/>
</dbReference>
<keyword evidence="7" id="KW-0012">Acyltransferase</keyword>
<comment type="caution">
    <text evidence="9">The sequence shown here is derived from an EMBL/GenBank/DDBJ whole genome shotgun (WGS) entry which is preliminary data.</text>
</comment>
<dbReference type="InterPro" id="IPR002048">
    <property type="entry name" value="EF_hand_dom"/>
</dbReference>
<evidence type="ECO:0000256" key="3">
    <source>
        <dbReference type="ARBA" id="ARBA00022837"/>
    </source>
</evidence>
<gene>
    <name evidence="9" type="ORF">PCOR1329_LOCUS52512</name>
</gene>
<feature type="domain" description="EF-hand" evidence="8">
    <location>
        <begin position="82"/>
        <end position="117"/>
    </location>
</feature>
<dbReference type="PROSITE" id="PS00018">
    <property type="entry name" value="EF_HAND_1"/>
    <property type="match status" value="2"/>
</dbReference>
<dbReference type="CDD" id="cd00051">
    <property type="entry name" value="EFh"/>
    <property type="match status" value="1"/>
</dbReference>
<dbReference type="EMBL" id="CAUYUJ010016393">
    <property type="protein sequence ID" value="CAK0864724.1"/>
    <property type="molecule type" value="Genomic_DNA"/>
</dbReference>
<dbReference type="InterPro" id="IPR011992">
    <property type="entry name" value="EF-hand-dom_pair"/>
</dbReference>
<keyword evidence="10" id="KW-1185">Reference proteome</keyword>
<keyword evidence="5" id="KW-0443">Lipid metabolism</keyword>
<evidence type="ECO:0000313" key="9">
    <source>
        <dbReference type="EMBL" id="CAK0864724.1"/>
    </source>
</evidence>
<evidence type="ECO:0000256" key="4">
    <source>
        <dbReference type="ARBA" id="ARBA00022989"/>
    </source>
</evidence>
<dbReference type="InterPro" id="IPR018247">
    <property type="entry name" value="EF_Hand_1_Ca_BS"/>
</dbReference>
<dbReference type="Proteomes" id="UP001189429">
    <property type="component" value="Unassembled WGS sequence"/>
</dbReference>
<reference evidence="9" key="1">
    <citation type="submission" date="2023-10" db="EMBL/GenBank/DDBJ databases">
        <authorList>
            <person name="Chen Y."/>
            <person name="Shah S."/>
            <person name="Dougan E. K."/>
            <person name="Thang M."/>
            <person name="Chan C."/>
        </authorList>
    </citation>
    <scope>NUCLEOTIDE SEQUENCE [LARGE SCALE GENOMIC DNA]</scope>
</reference>